<sequence>MMDDDWVKAARNDGDLVAEQLVRMLHSPPKPPPSILPLKWSVRQPRTRSVGHKSGVARGSPTTPLSWTGGSSSHSGGPAAPAAVDGSEESSRHRPGSKLAAANEATISKRSRKKKTMTELKEEEISMLKENKELKRTLAGLLDNLEKTHSENTSLKRIKLDLASQKPNTARTPKKKTISKACQSMVPPITREDSAALPVMPSSPTRCPEVKTQVEGGSDKFVIPDLNVAFVESNNAGPSEMMG</sequence>
<gene>
    <name evidence="2" type="ORF">POM88_051431</name>
</gene>
<proteinExistence type="predicted"/>
<feature type="region of interest" description="Disordered" evidence="1">
    <location>
        <begin position="25"/>
        <end position="121"/>
    </location>
</feature>
<dbReference type="GO" id="GO:0003677">
    <property type="term" value="F:DNA binding"/>
    <property type="evidence" value="ECO:0007669"/>
    <property type="project" value="UniProtKB-KW"/>
</dbReference>
<dbReference type="EMBL" id="JAUIZM010000011">
    <property type="protein sequence ID" value="KAK1358175.1"/>
    <property type="molecule type" value="Genomic_DNA"/>
</dbReference>
<keyword evidence="3" id="KW-1185">Reference proteome</keyword>
<keyword evidence="2" id="KW-0238">DNA-binding</keyword>
<dbReference type="AlphaFoldDB" id="A0AAD8GZE5"/>
<accession>A0AAD8GZE5</accession>
<evidence type="ECO:0000313" key="3">
    <source>
        <dbReference type="Proteomes" id="UP001237642"/>
    </source>
</evidence>
<evidence type="ECO:0000256" key="1">
    <source>
        <dbReference type="SAM" id="MobiDB-lite"/>
    </source>
</evidence>
<dbReference type="PANTHER" id="PTHR35099:SF2">
    <property type="entry name" value="OS02G0182700 PROTEIN"/>
    <property type="match status" value="1"/>
</dbReference>
<reference evidence="2" key="2">
    <citation type="submission" date="2023-05" db="EMBL/GenBank/DDBJ databases">
        <authorList>
            <person name="Schelkunov M.I."/>
        </authorList>
    </citation>
    <scope>NUCLEOTIDE SEQUENCE</scope>
    <source>
        <strain evidence="2">Hsosn_3</strain>
        <tissue evidence="2">Leaf</tissue>
    </source>
</reference>
<protein>
    <submittedName>
        <fullName evidence="2">Homeobox protein GBX-1</fullName>
    </submittedName>
</protein>
<reference evidence="2" key="1">
    <citation type="submission" date="2023-02" db="EMBL/GenBank/DDBJ databases">
        <title>Genome of toxic invasive species Heracleum sosnowskyi carries increased number of genes despite the absence of recent whole-genome duplications.</title>
        <authorList>
            <person name="Schelkunov M."/>
            <person name="Shtratnikova V."/>
            <person name="Makarenko M."/>
            <person name="Klepikova A."/>
            <person name="Omelchenko D."/>
            <person name="Novikova G."/>
            <person name="Obukhova E."/>
            <person name="Bogdanov V."/>
            <person name="Penin A."/>
            <person name="Logacheva M."/>
        </authorList>
    </citation>
    <scope>NUCLEOTIDE SEQUENCE</scope>
    <source>
        <strain evidence="2">Hsosn_3</strain>
        <tissue evidence="2">Leaf</tissue>
    </source>
</reference>
<feature type="compositionally biased region" description="Low complexity" evidence="1">
    <location>
        <begin position="69"/>
        <end position="83"/>
    </location>
</feature>
<dbReference type="Proteomes" id="UP001237642">
    <property type="component" value="Unassembled WGS sequence"/>
</dbReference>
<name>A0AAD8GZE5_9APIA</name>
<comment type="caution">
    <text evidence="2">The sequence shown here is derived from an EMBL/GenBank/DDBJ whole genome shotgun (WGS) entry which is preliminary data.</text>
</comment>
<evidence type="ECO:0000313" key="2">
    <source>
        <dbReference type="EMBL" id="KAK1358175.1"/>
    </source>
</evidence>
<organism evidence="2 3">
    <name type="scientific">Heracleum sosnowskyi</name>
    <dbReference type="NCBI Taxonomy" id="360622"/>
    <lineage>
        <taxon>Eukaryota</taxon>
        <taxon>Viridiplantae</taxon>
        <taxon>Streptophyta</taxon>
        <taxon>Embryophyta</taxon>
        <taxon>Tracheophyta</taxon>
        <taxon>Spermatophyta</taxon>
        <taxon>Magnoliopsida</taxon>
        <taxon>eudicotyledons</taxon>
        <taxon>Gunneridae</taxon>
        <taxon>Pentapetalae</taxon>
        <taxon>asterids</taxon>
        <taxon>campanulids</taxon>
        <taxon>Apiales</taxon>
        <taxon>Apiaceae</taxon>
        <taxon>Apioideae</taxon>
        <taxon>apioid superclade</taxon>
        <taxon>Tordylieae</taxon>
        <taxon>Tordyliinae</taxon>
        <taxon>Heracleum</taxon>
    </lineage>
</organism>
<keyword evidence="2" id="KW-0371">Homeobox</keyword>
<dbReference type="PANTHER" id="PTHR35099">
    <property type="entry name" value="OS02G0182700 PROTEIN"/>
    <property type="match status" value="1"/>
</dbReference>